<keyword evidence="3" id="KW-1185">Reference proteome</keyword>
<gene>
    <name evidence="2" type="ORF">GCM10010307_72300</name>
</gene>
<dbReference type="EMBL" id="BAAASJ010000113">
    <property type="protein sequence ID" value="GAA2657498.1"/>
    <property type="molecule type" value="Genomic_DNA"/>
</dbReference>
<dbReference type="Proteomes" id="UP001500151">
    <property type="component" value="Unassembled WGS sequence"/>
</dbReference>
<dbReference type="RefSeq" id="WP_344395511.1">
    <property type="nucleotide sequence ID" value="NZ_BAAASJ010000113.1"/>
</dbReference>
<protein>
    <recommendedName>
        <fullName evidence="1">HTH iclR-type domain-containing protein</fullName>
    </recommendedName>
</protein>
<dbReference type="InterPro" id="IPR036388">
    <property type="entry name" value="WH-like_DNA-bd_sf"/>
</dbReference>
<dbReference type="Gene3D" id="3.40.50.300">
    <property type="entry name" value="P-loop containing nucleotide triphosphate hydrolases"/>
    <property type="match status" value="1"/>
</dbReference>
<reference evidence="3" key="1">
    <citation type="journal article" date="2019" name="Int. J. Syst. Evol. Microbiol.">
        <title>The Global Catalogue of Microorganisms (GCM) 10K type strain sequencing project: providing services to taxonomists for standard genome sequencing and annotation.</title>
        <authorList>
            <consortium name="The Broad Institute Genomics Platform"/>
            <consortium name="The Broad Institute Genome Sequencing Center for Infectious Disease"/>
            <person name="Wu L."/>
            <person name="Ma J."/>
        </authorList>
    </citation>
    <scope>NUCLEOTIDE SEQUENCE [LARGE SCALE GENOMIC DNA]</scope>
    <source>
        <strain evidence="3">JCM 4524</strain>
    </source>
</reference>
<proteinExistence type="predicted"/>
<dbReference type="Gene3D" id="1.10.10.10">
    <property type="entry name" value="Winged helix-like DNA-binding domain superfamily/Winged helix DNA-binding domain"/>
    <property type="match status" value="1"/>
</dbReference>
<organism evidence="2 3">
    <name type="scientific">Streptomyces vastus</name>
    <dbReference type="NCBI Taxonomy" id="285451"/>
    <lineage>
        <taxon>Bacteria</taxon>
        <taxon>Bacillati</taxon>
        <taxon>Actinomycetota</taxon>
        <taxon>Actinomycetes</taxon>
        <taxon>Kitasatosporales</taxon>
        <taxon>Streptomycetaceae</taxon>
        <taxon>Streptomyces</taxon>
    </lineage>
</organism>
<evidence type="ECO:0000259" key="1">
    <source>
        <dbReference type="Pfam" id="PF09339"/>
    </source>
</evidence>
<feature type="domain" description="HTH iclR-type" evidence="1">
    <location>
        <begin position="401"/>
        <end position="449"/>
    </location>
</feature>
<dbReference type="InterPro" id="IPR005471">
    <property type="entry name" value="Tscrpt_reg_IclR_N"/>
</dbReference>
<dbReference type="Pfam" id="PF13481">
    <property type="entry name" value="AAA_25"/>
    <property type="match status" value="1"/>
</dbReference>
<dbReference type="SUPFAM" id="SSF52540">
    <property type="entry name" value="P-loop containing nucleoside triphosphate hydrolases"/>
    <property type="match status" value="1"/>
</dbReference>
<evidence type="ECO:0000313" key="3">
    <source>
        <dbReference type="Proteomes" id="UP001500151"/>
    </source>
</evidence>
<dbReference type="InterPro" id="IPR027417">
    <property type="entry name" value="P-loop_NTPase"/>
</dbReference>
<sequence length="479" mass="51952">MTQPIEQCQHGQVKGVCNFPGCPDGIRPNRAPDAGPPEITQLGIDARIALAYWLDPNNSAYHSFSDDIKQLILRIGHHLPEEMKGLDAEIVRLVDASKREFVLEEKAAELADYYECQERARKKHAAKKSAEIVATLRGSLFDAGDINDIKVEYLVHSLLAKDSLAWMYGDPGCYKSFVALDIAASVALGAGVDWAGAPTKQGPVLYIAAEGSAGMAKRKRAWEAMTGKSLDGQLKFLTMAIRITEEGFLDELIAICQEIRPALIVIDTQSRVTPGLEENGSVMSTYVEAVTALRLATGACVLTLHHTTKGTDVLRGHGSLYGAADTVLYVAKAAGAETERFAKVSIKKQKDDRDDLFWNIRMQVQHFCGLPADQEHDSAQCSSLVVRSANWSEVINAQATALDRVLLVVRQLEPLQSITTAQMAELTGLPPSTTRNALGTLCDQGELEKSGSGKNTAYLRPAVKITDDSASSASFRQPG</sequence>
<evidence type="ECO:0000313" key="2">
    <source>
        <dbReference type="EMBL" id="GAA2657498.1"/>
    </source>
</evidence>
<accession>A0ABP6E142</accession>
<comment type="caution">
    <text evidence="2">The sequence shown here is derived from an EMBL/GenBank/DDBJ whole genome shotgun (WGS) entry which is preliminary data.</text>
</comment>
<dbReference type="Pfam" id="PF09339">
    <property type="entry name" value="HTH_IclR"/>
    <property type="match status" value="1"/>
</dbReference>
<name>A0ABP6E142_9ACTN</name>